<dbReference type="AlphaFoldDB" id="A0A8H5MZU2"/>
<sequence>MPFSRILSLQDDKWNNPEDSIGTFIGYLRGGRYRCWEAVGPARLAFSELSPDIKNCLETSSIPPADIVSWSVYMVGHTEENAAPKILICSTDSKTRKKMRKLIRDSCRVEGRLTATPSYIRLPEQVTFKKYDNRFYGHIVAGGPGARIAYLVPAEEISRDIQARLSVGLMWMPQQEEQGQHSTDGFLSPTSKSNNGSSNNPGLSHPDLYSNTRQDTMTVETMMKEGPQTRCPLETGQLFQPLHPDLNHAIKTQDRLLR</sequence>
<feature type="compositionally biased region" description="Polar residues" evidence="1">
    <location>
        <begin position="175"/>
        <end position="185"/>
    </location>
</feature>
<keyword evidence="3" id="KW-1185">Reference proteome</keyword>
<dbReference type="Proteomes" id="UP000522262">
    <property type="component" value="Unassembled WGS sequence"/>
</dbReference>
<evidence type="ECO:0000313" key="2">
    <source>
        <dbReference type="EMBL" id="KAF5546668.1"/>
    </source>
</evidence>
<proteinExistence type="predicted"/>
<evidence type="ECO:0000313" key="3">
    <source>
        <dbReference type="Proteomes" id="UP000522262"/>
    </source>
</evidence>
<name>A0A8H5MZU2_9HYPO</name>
<reference evidence="2 3" key="1">
    <citation type="submission" date="2020-05" db="EMBL/GenBank/DDBJ databases">
        <title>Identification and distribution of gene clusters putatively required for synthesis of sphingolipid metabolism inhibitors in phylogenetically diverse species of the filamentous fungus Fusarium.</title>
        <authorList>
            <person name="Kim H.-S."/>
            <person name="Busman M."/>
            <person name="Brown D.W."/>
            <person name="Divon H."/>
            <person name="Uhlig S."/>
            <person name="Proctor R.H."/>
        </authorList>
    </citation>
    <scope>NUCLEOTIDE SEQUENCE [LARGE SCALE GENOMIC DNA]</scope>
    <source>
        <strain evidence="2 3">NRRL 53147</strain>
    </source>
</reference>
<accession>A0A8H5MZU2</accession>
<dbReference type="EMBL" id="JAAOAM010000113">
    <property type="protein sequence ID" value="KAF5546668.1"/>
    <property type="molecule type" value="Genomic_DNA"/>
</dbReference>
<organism evidence="2 3">
    <name type="scientific">Fusarium mexicanum</name>
    <dbReference type="NCBI Taxonomy" id="751941"/>
    <lineage>
        <taxon>Eukaryota</taxon>
        <taxon>Fungi</taxon>
        <taxon>Dikarya</taxon>
        <taxon>Ascomycota</taxon>
        <taxon>Pezizomycotina</taxon>
        <taxon>Sordariomycetes</taxon>
        <taxon>Hypocreomycetidae</taxon>
        <taxon>Hypocreales</taxon>
        <taxon>Nectriaceae</taxon>
        <taxon>Fusarium</taxon>
        <taxon>Fusarium fujikuroi species complex</taxon>
    </lineage>
</organism>
<protein>
    <submittedName>
        <fullName evidence="2">N-glycanase</fullName>
    </submittedName>
</protein>
<comment type="caution">
    <text evidence="2">The sequence shown here is derived from an EMBL/GenBank/DDBJ whole genome shotgun (WGS) entry which is preliminary data.</text>
</comment>
<evidence type="ECO:0000256" key="1">
    <source>
        <dbReference type="SAM" id="MobiDB-lite"/>
    </source>
</evidence>
<gene>
    <name evidence="2" type="ORF">FMEXI_5506</name>
</gene>
<feature type="compositionally biased region" description="Low complexity" evidence="1">
    <location>
        <begin position="187"/>
        <end position="204"/>
    </location>
</feature>
<feature type="region of interest" description="Disordered" evidence="1">
    <location>
        <begin position="175"/>
        <end position="210"/>
    </location>
</feature>